<dbReference type="SMART" id="SM01294">
    <property type="entry name" value="PKS_PP_betabranch"/>
    <property type="match status" value="1"/>
</dbReference>
<dbReference type="SUPFAM" id="SSF53474">
    <property type="entry name" value="alpha/beta-Hydrolases"/>
    <property type="match status" value="1"/>
</dbReference>
<evidence type="ECO:0000313" key="9">
    <source>
        <dbReference type="EMBL" id="KAK3373226.1"/>
    </source>
</evidence>
<dbReference type="InterPro" id="IPR016036">
    <property type="entry name" value="Malonyl_transacylase_ACP-bd"/>
</dbReference>
<dbReference type="SUPFAM" id="SSF55048">
    <property type="entry name" value="Probable ACP-binding domain of malonyl-CoA ACP transacylase"/>
    <property type="match status" value="1"/>
</dbReference>
<dbReference type="Gene3D" id="1.10.1200.10">
    <property type="entry name" value="ACP-like"/>
    <property type="match status" value="1"/>
</dbReference>
<dbReference type="Gene3D" id="3.10.129.110">
    <property type="entry name" value="Polyketide synthase dehydratase"/>
    <property type="match status" value="1"/>
</dbReference>
<dbReference type="SUPFAM" id="SSF47336">
    <property type="entry name" value="ACP-like"/>
    <property type="match status" value="1"/>
</dbReference>
<evidence type="ECO:0000256" key="5">
    <source>
        <dbReference type="SAM" id="MobiDB-lite"/>
    </source>
</evidence>
<reference evidence="9" key="2">
    <citation type="submission" date="2023-06" db="EMBL/GenBank/DDBJ databases">
        <authorList>
            <consortium name="Lawrence Berkeley National Laboratory"/>
            <person name="Haridas S."/>
            <person name="Hensen N."/>
            <person name="Bonometti L."/>
            <person name="Westerberg I."/>
            <person name="Brannstrom I.O."/>
            <person name="Guillou S."/>
            <person name="Cros-Aarteil S."/>
            <person name="Calhoun S."/>
            <person name="Kuo A."/>
            <person name="Mondo S."/>
            <person name="Pangilinan J."/>
            <person name="Riley R."/>
            <person name="Labutti K."/>
            <person name="Andreopoulos B."/>
            <person name="Lipzen A."/>
            <person name="Chen C."/>
            <person name="Yanf M."/>
            <person name="Daum C."/>
            <person name="Ng V."/>
            <person name="Clum A."/>
            <person name="Steindorff A."/>
            <person name="Ohm R."/>
            <person name="Martin F."/>
            <person name="Silar P."/>
            <person name="Natvig D."/>
            <person name="Lalanne C."/>
            <person name="Gautier V."/>
            <person name="Ament-Velasquez S.L."/>
            <person name="Kruys A."/>
            <person name="Hutchinson M.I."/>
            <person name="Powell A.J."/>
            <person name="Barry K."/>
            <person name="Miller A.N."/>
            <person name="Grigoriev I.V."/>
            <person name="Debuchy R."/>
            <person name="Gladieux P."/>
            <person name="Thoren M.H."/>
            <person name="Johannesson H."/>
        </authorList>
    </citation>
    <scope>NUCLEOTIDE SEQUENCE</scope>
    <source>
        <strain evidence="9">CBS 958.72</strain>
    </source>
</reference>
<dbReference type="InterPro" id="IPR001031">
    <property type="entry name" value="Thioesterase"/>
</dbReference>
<name>A0AAE0N748_9PEZI</name>
<dbReference type="InterPro" id="IPR032088">
    <property type="entry name" value="SAT"/>
</dbReference>
<dbReference type="PROSITE" id="PS00012">
    <property type="entry name" value="PHOSPHOPANTETHEINE"/>
    <property type="match status" value="1"/>
</dbReference>
<dbReference type="InterPro" id="IPR036736">
    <property type="entry name" value="ACP-like_sf"/>
</dbReference>
<dbReference type="Pfam" id="PF00975">
    <property type="entry name" value="Thioesterase"/>
    <property type="match status" value="1"/>
</dbReference>
<dbReference type="Pfam" id="PF00109">
    <property type="entry name" value="ketoacyl-synt"/>
    <property type="match status" value="1"/>
</dbReference>
<reference evidence="9" key="1">
    <citation type="journal article" date="2023" name="Mol. Phylogenet. Evol.">
        <title>Genome-scale phylogeny and comparative genomics of the fungal order Sordariales.</title>
        <authorList>
            <person name="Hensen N."/>
            <person name="Bonometti L."/>
            <person name="Westerberg I."/>
            <person name="Brannstrom I.O."/>
            <person name="Guillou S."/>
            <person name="Cros-Aarteil S."/>
            <person name="Calhoun S."/>
            <person name="Haridas S."/>
            <person name="Kuo A."/>
            <person name="Mondo S."/>
            <person name="Pangilinan J."/>
            <person name="Riley R."/>
            <person name="LaButti K."/>
            <person name="Andreopoulos B."/>
            <person name="Lipzen A."/>
            <person name="Chen C."/>
            <person name="Yan M."/>
            <person name="Daum C."/>
            <person name="Ng V."/>
            <person name="Clum A."/>
            <person name="Steindorff A."/>
            <person name="Ohm R.A."/>
            <person name="Martin F."/>
            <person name="Silar P."/>
            <person name="Natvig D.O."/>
            <person name="Lalanne C."/>
            <person name="Gautier V."/>
            <person name="Ament-Velasquez S.L."/>
            <person name="Kruys A."/>
            <person name="Hutchinson M.I."/>
            <person name="Powell A.J."/>
            <person name="Barry K."/>
            <person name="Miller A.N."/>
            <person name="Grigoriev I.V."/>
            <person name="Debuchy R."/>
            <person name="Gladieux P."/>
            <person name="Hiltunen Thoren M."/>
            <person name="Johannesson H."/>
        </authorList>
    </citation>
    <scope>NUCLEOTIDE SEQUENCE</scope>
    <source>
        <strain evidence="9">CBS 958.72</strain>
    </source>
</reference>
<dbReference type="Proteomes" id="UP001287356">
    <property type="component" value="Unassembled WGS sequence"/>
</dbReference>
<evidence type="ECO:0000256" key="3">
    <source>
        <dbReference type="ARBA" id="ARBA00022679"/>
    </source>
</evidence>
<comment type="caution">
    <text evidence="9">The sequence shown here is derived from an EMBL/GenBank/DDBJ whole genome shotgun (WGS) entry which is preliminary data.</text>
</comment>
<dbReference type="Pfam" id="PF00698">
    <property type="entry name" value="Acyl_transf_1"/>
    <property type="match status" value="1"/>
</dbReference>
<dbReference type="PROSITE" id="PS50075">
    <property type="entry name" value="CARRIER"/>
    <property type="match status" value="1"/>
</dbReference>
<feature type="domain" description="Ketosynthase family 3 (KS3)" evidence="7">
    <location>
        <begin position="414"/>
        <end position="815"/>
    </location>
</feature>
<evidence type="ECO:0000259" key="7">
    <source>
        <dbReference type="PROSITE" id="PS52004"/>
    </source>
</evidence>
<keyword evidence="1" id="KW-0596">Phosphopantetheine</keyword>
<dbReference type="SMART" id="SM00823">
    <property type="entry name" value="PKS_PP"/>
    <property type="match status" value="1"/>
</dbReference>
<feature type="compositionally biased region" description="Low complexity" evidence="5">
    <location>
        <begin position="1685"/>
        <end position="1695"/>
    </location>
</feature>
<dbReference type="Pfam" id="PF02801">
    <property type="entry name" value="Ketoacyl-synt_C"/>
    <property type="match status" value="1"/>
</dbReference>
<dbReference type="InterPro" id="IPR014043">
    <property type="entry name" value="Acyl_transferase_dom"/>
</dbReference>
<dbReference type="InterPro" id="IPR001227">
    <property type="entry name" value="Ac_transferase_dom_sf"/>
</dbReference>
<dbReference type="InterPro" id="IPR020802">
    <property type="entry name" value="TesA-like"/>
</dbReference>
<dbReference type="InterPro" id="IPR049900">
    <property type="entry name" value="PKS_mFAS_DH"/>
</dbReference>
<dbReference type="PANTHER" id="PTHR43775:SF37">
    <property type="entry name" value="SI:DKEY-61P9.11"/>
    <property type="match status" value="1"/>
</dbReference>
<proteinExistence type="predicted"/>
<feature type="domain" description="PKS/mFAS DH" evidence="8">
    <location>
        <begin position="1320"/>
        <end position="1641"/>
    </location>
</feature>
<dbReference type="Pfam" id="PF22621">
    <property type="entry name" value="CurL-like_PKS_C"/>
    <property type="match status" value="1"/>
</dbReference>
<dbReference type="GO" id="GO:0004312">
    <property type="term" value="F:fatty acid synthase activity"/>
    <property type="evidence" value="ECO:0007669"/>
    <property type="project" value="TreeGrafter"/>
</dbReference>
<comment type="caution">
    <text evidence="4">Lacks conserved residue(s) required for the propagation of feature annotation.</text>
</comment>
<dbReference type="GO" id="GO:0006633">
    <property type="term" value="P:fatty acid biosynthetic process"/>
    <property type="evidence" value="ECO:0007669"/>
    <property type="project" value="TreeGrafter"/>
</dbReference>
<feature type="region of interest" description="N-terminal hotdog fold" evidence="4">
    <location>
        <begin position="1320"/>
        <end position="1460"/>
    </location>
</feature>
<dbReference type="SMART" id="SM00825">
    <property type="entry name" value="PKS_KS"/>
    <property type="match status" value="1"/>
</dbReference>
<dbReference type="NCBIfam" id="TIGR04532">
    <property type="entry name" value="PT_fungal_PKS"/>
    <property type="match status" value="1"/>
</dbReference>
<dbReference type="Gene3D" id="3.40.366.10">
    <property type="entry name" value="Malonyl-Coenzyme A Acyl Carrier Protein, domain 2"/>
    <property type="match status" value="1"/>
</dbReference>
<dbReference type="InterPro" id="IPR014031">
    <property type="entry name" value="Ketoacyl_synth_C"/>
</dbReference>
<feature type="region of interest" description="Disordered" evidence="5">
    <location>
        <begin position="1"/>
        <end position="35"/>
    </location>
</feature>
<dbReference type="InterPro" id="IPR020806">
    <property type="entry name" value="PKS_PP-bd"/>
</dbReference>
<dbReference type="Gene3D" id="3.30.70.3290">
    <property type="match status" value="1"/>
</dbReference>
<dbReference type="Gene3D" id="3.40.50.1820">
    <property type="entry name" value="alpha/beta hydrolase"/>
    <property type="match status" value="1"/>
</dbReference>
<dbReference type="PROSITE" id="PS52019">
    <property type="entry name" value="PKS_MFAS_DH"/>
    <property type="match status" value="1"/>
</dbReference>
<dbReference type="Gene3D" id="3.40.47.10">
    <property type="match status" value="1"/>
</dbReference>
<keyword evidence="3" id="KW-0808">Transferase</keyword>
<protein>
    <submittedName>
        <fullName evidence="9">Non-reducing polyketide synthase</fullName>
    </submittedName>
</protein>
<dbReference type="InterPro" id="IPR030918">
    <property type="entry name" value="PT_fungal_PKS"/>
</dbReference>
<dbReference type="GO" id="GO:0031177">
    <property type="term" value="F:phosphopantetheine binding"/>
    <property type="evidence" value="ECO:0007669"/>
    <property type="project" value="InterPro"/>
</dbReference>
<dbReference type="InterPro" id="IPR020841">
    <property type="entry name" value="PKS_Beta-ketoAc_synthase_dom"/>
</dbReference>
<dbReference type="Pfam" id="PF00550">
    <property type="entry name" value="PP-binding"/>
    <property type="match status" value="1"/>
</dbReference>
<feature type="region of interest" description="Disordered" evidence="5">
    <location>
        <begin position="1778"/>
        <end position="1820"/>
    </location>
</feature>
<feature type="domain" description="Carrier" evidence="6">
    <location>
        <begin position="1704"/>
        <end position="1780"/>
    </location>
</feature>
<dbReference type="CDD" id="cd00833">
    <property type="entry name" value="PKS"/>
    <property type="match status" value="1"/>
</dbReference>
<accession>A0AAE0N748</accession>
<dbReference type="InterPro" id="IPR009081">
    <property type="entry name" value="PP-bd_ACP"/>
</dbReference>
<evidence type="ECO:0000256" key="4">
    <source>
        <dbReference type="PROSITE-ProRule" id="PRU01363"/>
    </source>
</evidence>
<organism evidence="9 10">
    <name type="scientific">Lasiosphaeria ovina</name>
    <dbReference type="NCBI Taxonomy" id="92902"/>
    <lineage>
        <taxon>Eukaryota</taxon>
        <taxon>Fungi</taxon>
        <taxon>Dikarya</taxon>
        <taxon>Ascomycota</taxon>
        <taxon>Pezizomycotina</taxon>
        <taxon>Sordariomycetes</taxon>
        <taxon>Sordariomycetidae</taxon>
        <taxon>Sordariales</taxon>
        <taxon>Lasiosphaeriaceae</taxon>
        <taxon>Lasiosphaeria</taxon>
    </lineage>
</organism>
<dbReference type="SMART" id="SM00824">
    <property type="entry name" value="PKS_TE"/>
    <property type="match status" value="1"/>
</dbReference>
<dbReference type="InterPro" id="IPR006162">
    <property type="entry name" value="Ppantetheine_attach_site"/>
</dbReference>
<dbReference type="InterPro" id="IPR014030">
    <property type="entry name" value="Ketoacyl_synth_N"/>
</dbReference>
<dbReference type="SUPFAM" id="SSF53901">
    <property type="entry name" value="Thiolase-like"/>
    <property type="match status" value="1"/>
</dbReference>
<gene>
    <name evidence="9" type="ORF">B0T24DRAFT_666524</name>
</gene>
<dbReference type="InterPro" id="IPR050091">
    <property type="entry name" value="PKS_NRPS_Biosynth_Enz"/>
</dbReference>
<dbReference type="PANTHER" id="PTHR43775">
    <property type="entry name" value="FATTY ACID SYNTHASE"/>
    <property type="match status" value="1"/>
</dbReference>
<sequence>MHRTLPSSLSSSTPAATSTPSPTPTPTPAMGPTHPTVLLFGDVTDGWVNGMDYVSDKAVTTPWLRSFLADLFSAFRTEVKAMDRFLRDSFGACSNLQELAQKYRHSGDEVGMVHAMLLYAVRASMLLETANREPLLLNPGEGRPETHLMGISGGLWNAVAVPTAANFAGLYESCLETARVYARLCNLTLVRSRAMEDRPGVWGWAVVTVDMTTAELDKTLERFQTAMGVPSSKRVKIAISGDRWSTIIGPPSVLELVFSQCSELKRLPRNELTGIRAMQHTLDVTEADIDYVVGSSPLLATPLRPGYKVWGMAGDDANAVYSSWGHLLRVAAVQTLSQRLDVVQTAGKLSAHLGTARHMDVHIMGPSGHVAYLVNVLKAGPSGALTRNVSVHDDLVAAQPQSPSEGEGSGGIREGAIAVVGMSGKGPGSEDLEEFWNVIATGQDCHEEIPADRFDLGEYFCAKHGPGGPGKCTMTCRHGCFIKKPGHFDARFFHISPREALLMDPGHRLFLMNAYEALETAGYSAGQTRSTDPNKMAVFFGQSADDWHKVSHAALGCDAYTMQSIQRAFGPGRLAFAMKWEGPTYALDSACAGATSCIHLACMSLLSRDVDMAVAGATNVLSDPHSFTILSKAGVLSETGNCKTYRDDADGYCRADFSGAVVLKRLEDAVAHNDKILAVIAASARNHSGNSTSITTSDANAQERLFNKVLRNARLGPDDVSYIEMHGTGTQVGDKAEMGAVSKVFSPRPAGQPLPVGAIKGNIGHSESAAGMSSVLKSILMLQKGVLPPQAGMPHSMNPNVLKFLQDGSSIVIPTEAAEFKGVAGKPKRILGGNACVILEEYKQDPTKPPKGADPRSSHVIATSARTPASHLANMRRLAAWLRANPGARIQDIAYSTTARRMHHPIRFALAASTPQEAASKLEAEMERAGSATKTTPAGVVFVFTGQGSHYAGMGAELYRTSAVFRKTADLCAALCASNGFPPFLDIITDSTVDVSAKDAAQIQLAVVTLEIALTAFWKAAGIAPAMVMGHSLGEYAALHAAGVLSLTDTLYLVGQRARLLLERCEADSCAMLAVSAPVAAVREQLGQPGRDSSCGVACINSPGATVVSGTTEDLARLQADMTARDAKTRTKMLPVPFAFHSFQMDAILADYKAVASGVTYLPPKVPVASTLLASVVDGPGVFGEDYLVLQTRQAVDFCGALGAAKAVLKDPVWLEMGPGPVCTAFVRATLSPAPAKINHSIDANTGNWASVSKSLAAVYSCGADVDWLALHAPYEANLELLTLPTYAWDVKDYWITHTDRKGSAAAVDASKTLVVAPAEPFLGTAAQYLVDKSLAPKVQVTFRAGLSDHGFMGLIDGHKMQHIGLASGSVFSDAAATVAKYALEYSGRKGVTAAHLTFHDPELLAPLTRDLVGVDGELLTTATMDSAAAGTVLVTFRAKTKDGSDSHDLGSIRVGVRSDAARAQAQADVDRVAFFIRAKLDERVRLSKQGAGHRIQPDVFFALFANAVEFSADFRGVQEAYVASDFSEAAATISLKPNPAGTRFTSSPYWGEALLHLAGFMVNGNPAKPASSTFVVMGYDKVEQLAPVEPGREYLTYTRIARWEKDTAFCAGYVFDAETGRIVMQAVDLRYQEFKTATWRHILGGPAAGPVHHHAVAKPVVAAVKETKVHGKDLSAALAAAPGQQQKLKQHQQQNGNETASASAGAGYFKTIVDSLAAATGSDASEFADDTAIADIGVDSIMAIEVVAAVKELGVDLPAAFVFEYPTIGDLRREFGGQTQEEDNNNNNGSATPVSDDDDYEDASLSLSPTPGEEADLDLGVTPFSVPDSVSSSLASSVVEVEVGKDDVDDEQQQEIDPSTPLPNVRITLLQGRPSTAAKTTPLYLMADGTGSVASYLHLRPFKGKRAVYGIDSPFLRCPSRLLATKGSAGGIEGVASLIVDALVKAQATGPFLIGGYSAGCLVAFEVSRQLAARGCAVEGLLLIDMCCPRTRRADQRTLLAEDEFSYAVFEAAVARDGLWSALGSSRDHFRAFFVAMNEYTPPAMAAGERPARTAVVWAERGLVNRVSDDAALMQKLAAQGVPTAPYPGFMQDPKLGTFACLVPDKGAAENLGPNGWDRYTAGDVLALSVPADHFALPMPGHVHLLQAQMEKALAYFASD</sequence>
<keyword evidence="10" id="KW-1185">Reference proteome</keyword>
<dbReference type="PROSITE" id="PS52004">
    <property type="entry name" value="KS3_2"/>
    <property type="match status" value="1"/>
</dbReference>
<keyword evidence="2" id="KW-0597">Phosphoprotein</keyword>
<feature type="region of interest" description="Disordered" evidence="5">
    <location>
        <begin position="1683"/>
        <end position="1703"/>
    </location>
</feature>
<evidence type="ECO:0000256" key="2">
    <source>
        <dbReference type="ARBA" id="ARBA00022553"/>
    </source>
</evidence>
<dbReference type="EMBL" id="JAULSN010000004">
    <property type="protein sequence ID" value="KAK3373226.1"/>
    <property type="molecule type" value="Genomic_DNA"/>
</dbReference>
<dbReference type="InterPro" id="IPR016035">
    <property type="entry name" value="Acyl_Trfase/lysoPLipase"/>
</dbReference>
<dbReference type="GO" id="GO:0044550">
    <property type="term" value="P:secondary metabolite biosynthetic process"/>
    <property type="evidence" value="ECO:0007669"/>
    <property type="project" value="TreeGrafter"/>
</dbReference>
<dbReference type="Pfam" id="PF14765">
    <property type="entry name" value="PS-DH"/>
    <property type="match status" value="1"/>
</dbReference>
<dbReference type="Pfam" id="PF16073">
    <property type="entry name" value="SAT"/>
    <property type="match status" value="1"/>
</dbReference>
<dbReference type="SUPFAM" id="SSF52151">
    <property type="entry name" value="FabD/lysophospholipase-like"/>
    <property type="match status" value="1"/>
</dbReference>
<evidence type="ECO:0000256" key="1">
    <source>
        <dbReference type="ARBA" id="ARBA00022450"/>
    </source>
</evidence>
<evidence type="ECO:0000259" key="8">
    <source>
        <dbReference type="PROSITE" id="PS52019"/>
    </source>
</evidence>
<dbReference type="InterPro" id="IPR049551">
    <property type="entry name" value="PKS_DH_C"/>
</dbReference>
<dbReference type="InterPro" id="IPR029058">
    <property type="entry name" value="AB_hydrolase_fold"/>
</dbReference>
<dbReference type="SMART" id="SM00827">
    <property type="entry name" value="PKS_AT"/>
    <property type="match status" value="1"/>
</dbReference>
<evidence type="ECO:0000259" key="6">
    <source>
        <dbReference type="PROSITE" id="PS50075"/>
    </source>
</evidence>
<evidence type="ECO:0000313" key="10">
    <source>
        <dbReference type="Proteomes" id="UP001287356"/>
    </source>
</evidence>
<dbReference type="InterPro" id="IPR042104">
    <property type="entry name" value="PKS_dehydratase_sf"/>
</dbReference>
<feature type="compositionally biased region" description="Low complexity" evidence="5">
    <location>
        <begin position="1"/>
        <end position="20"/>
    </location>
</feature>
<dbReference type="InterPro" id="IPR016039">
    <property type="entry name" value="Thiolase-like"/>
</dbReference>
<feature type="region of interest" description="C-terminal hotdog fold" evidence="4">
    <location>
        <begin position="1492"/>
        <end position="1641"/>
    </location>
</feature>